<organism evidence="2 3">
    <name type="scientific">Fictibacillus solisalsi</name>
    <dbReference type="NCBI Taxonomy" id="459525"/>
    <lineage>
        <taxon>Bacteria</taxon>
        <taxon>Bacillati</taxon>
        <taxon>Bacillota</taxon>
        <taxon>Bacilli</taxon>
        <taxon>Bacillales</taxon>
        <taxon>Fictibacillaceae</taxon>
        <taxon>Fictibacillus</taxon>
    </lineage>
</organism>
<dbReference type="InterPro" id="IPR003772">
    <property type="entry name" value="YceD"/>
</dbReference>
<dbReference type="OrthoDB" id="9790372at2"/>
<keyword evidence="3" id="KW-1185">Reference proteome</keyword>
<sequence>MKWSLQELKNFYRKPLEFDEYVDASELKSLDKEIRDIPPVHVSGHADVTQQRATFYLNIQGEMTLPCANTLADVHFPFSIKTTEIFLLDPSYTVPVDEENLHTVEGHFLDLMPYIQEQILLEKPIKVVAGPDAPDKKAPPEGEGWQVVTEEDRKKRIDPRLADLAKFFDKDKS</sequence>
<accession>A0A1G9URT7</accession>
<evidence type="ECO:0008006" key="4">
    <source>
        <dbReference type="Google" id="ProtNLM"/>
    </source>
</evidence>
<dbReference type="AlphaFoldDB" id="A0A1G9URT7"/>
<dbReference type="STRING" id="459525.SAMN04488137_1108"/>
<reference evidence="3" key="1">
    <citation type="submission" date="2016-10" db="EMBL/GenBank/DDBJ databases">
        <authorList>
            <person name="Varghese N."/>
            <person name="Submissions S."/>
        </authorList>
    </citation>
    <scope>NUCLEOTIDE SEQUENCE [LARGE SCALE GENOMIC DNA]</scope>
    <source>
        <strain evidence="3">CGMCC 1.6854</strain>
    </source>
</reference>
<dbReference type="EMBL" id="FNHW01000001">
    <property type="protein sequence ID" value="SDM62671.1"/>
    <property type="molecule type" value="Genomic_DNA"/>
</dbReference>
<feature type="region of interest" description="Disordered" evidence="1">
    <location>
        <begin position="130"/>
        <end position="152"/>
    </location>
</feature>
<protein>
    <recommendedName>
        <fullName evidence="4">DUF177 domain-containing protein</fullName>
    </recommendedName>
</protein>
<name>A0A1G9URT7_9BACL</name>
<dbReference type="Pfam" id="PF02620">
    <property type="entry name" value="YceD"/>
    <property type="match status" value="1"/>
</dbReference>
<evidence type="ECO:0000256" key="1">
    <source>
        <dbReference type="SAM" id="MobiDB-lite"/>
    </source>
</evidence>
<evidence type="ECO:0000313" key="3">
    <source>
        <dbReference type="Proteomes" id="UP000199544"/>
    </source>
</evidence>
<gene>
    <name evidence="2" type="ORF">SAMN04488137_1108</name>
</gene>
<proteinExistence type="predicted"/>
<evidence type="ECO:0000313" key="2">
    <source>
        <dbReference type="EMBL" id="SDM62671.1"/>
    </source>
</evidence>
<dbReference type="Proteomes" id="UP000199544">
    <property type="component" value="Unassembled WGS sequence"/>
</dbReference>
<dbReference type="RefSeq" id="WP_090233131.1">
    <property type="nucleotide sequence ID" value="NZ_FNHW01000001.1"/>
</dbReference>